<name>A0A2N0PB76_9GLOM</name>
<dbReference type="SUPFAM" id="SSF56112">
    <property type="entry name" value="Protein kinase-like (PK-like)"/>
    <property type="match status" value="1"/>
</dbReference>
<evidence type="ECO:0000313" key="2">
    <source>
        <dbReference type="EMBL" id="PKC04049.1"/>
    </source>
</evidence>
<accession>A0A2N0PB76</accession>
<feature type="domain" description="Serine-threonine/tyrosine-protein kinase catalytic" evidence="1">
    <location>
        <begin position="76"/>
        <end position="118"/>
    </location>
</feature>
<proteinExistence type="predicted"/>
<dbReference type="Proteomes" id="UP000232722">
    <property type="component" value="Unassembled WGS sequence"/>
</dbReference>
<dbReference type="InterPro" id="IPR011009">
    <property type="entry name" value="Kinase-like_dom_sf"/>
</dbReference>
<dbReference type="GO" id="GO:0004672">
    <property type="term" value="F:protein kinase activity"/>
    <property type="evidence" value="ECO:0007669"/>
    <property type="project" value="InterPro"/>
</dbReference>
<comment type="caution">
    <text evidence="2">The sequence shown here is derived from an EMBL/GenBank/DDBJ whole genome shotgun (WGS) entry which is preliminary data.</text>
</comment>
<evidence type="ECO:0000259" key="1">
    <source>
        <dbReference type="Pfam" id="PF07714"/>
    </source>
</evidence>
<protein>
    <recommendedName>
        <fullName evidence="1">Serine-threonine/tyrosine-protein kinase catalytic domain-containing protein</fullName>
    </recommendedName>
</protein>
<dbReference type="AlphaFoldDB" id="A0A2N0PB76"/>
<dbReference type="VEuPathDB" id="FungiDB:RhiirA1_540597"/>
<sequence length="190" mass="21505">MTNFIIQSCINNNAIMNKFVSNGIRKIERNGLSPNGTSSKNTTKVGGKLPKKDISKHFLNELHRCYDSVFIVKYYVIPYVAPEIFQDAIFSKESDIYSLGMIMWELTTGTTNRINTIETTWTNEKQHPGAIYTSRLIKSHISQVSSFNSSSTISNQVYTSEILKDKPFLNLQGLRLIKSSSGYISNDLDF</sequence>
<dbReference type="InterPro" id="IPR001245">
    <property type="entry name" value="Ser-Thr/Tyr_kinase_cat_dom"/>
</dbReference>
<gene>
    <name evidence="2" type="ORF">RhiirA5_503036</name>
</gene>
<dbReference type="Pfam" id="PF07714">
    <property type="entry name" value="PK_Tyr_Ser-Thr"/>
    <property type="match status" value="1"/>
</dbReference>
<dbReference type="VEuPathDB" id="FungiDB:RhiirFUN_008309"/>
<reference evidence="2 3" key="1">
    <citation type="submission" date="2016-04" db="EMBL/GenBank/DDBJ databases">
        <title>Genome analyses suggest a sexual origin of heterokaryosis in a supposedly ancient asexual fungus.</title>
        <authorList>
            <person name="Ropars J."/>
            <person name="Sedzielewska K."/>
            <person name="Noel J."/>
            <person name="Charron P."/>
            <person name="Farinelli L."/>
            <person name="Marton T."/>
            <person name="Kruger M."/>
            <person name="Pelin A."/>
            <person name="Brachmann A."/>
            <person name="Corradi N."/>
        </authorList>
    </citation>
    <scope>NUCLEOTIDE SEQUENCE [LARGE SCALE GENOMIC DNA]</scope>
    <source>
        <strain evidence="2 3">A5</strain>
    </source>
</reference>
<dbReference type="Gene3D" id="1.10.510.10">
    <property type="entry name" value="Transferase(Phosphotransferase) domain 1"/>
    <property type="match status" value="1"/>
</dbReference>
<dbReference type="EMBL" id="LLXJ01001076">
    <property type="protein sequence ID" value="PKC04049.1"/>
    <property type="molecule type" value="Genomic_DNA"/>
</dbReference>
<reference evidence="2 3" key="2">
    <citation type="submission" date="2017-09" db="EMBL/GenBank/DDBJ databases">
        <title>Extensive intraspecific genome diversity in a model arbuscular mycorrhizal fungus.</title>
        <authorList>
            <person name="Chen E.C."/>
            <person name="Morin E."/>
            <person name="Beaudet D."/>
            <person name="Noel J."/>
            <person name="Ndikumana S."/>
            <person name="Charron P."/>
            <person name="St-Onge C."/>
            <person name="Giorgi J."/>
            <person name="Grigoriev I.V."/>
            <person name="Roux C."/>
            <person name="Martin F.M."/>
            <person name="Corradi N."/>
        </authorList>
    </citation>
    <scope>NUCLEOTIDE SEQUENCE [LARGE SCALE GENOMIC DNA]</scope>
    <source>
        <strain evidence="2 3">A5</strain>
    </source>
</reference>
<organism evidence="2 3">
    <name type="scientific">Rhizophagus irregularis</name>
    <dbReference type="NCBI Taxonomy" id="588596"/>
    <lineage>
        <taxon>Eukaryota</taxon>
        <taxon>Fungi</taxon>
        <taxon>Fungi incertae sedis</taxon>
        <taxon>Mucoromycota</taxon>
        <taxon>Glomeromycotina</taxon>
        <taxon>Glomeromycetes</taxon>
        <taxon>Glomerales</taxon>
        <taxon>Glomeraceae</taxon>
        <taxon>Rhizophagus</taxon>
    </lineage>
</organism>
<evidence type="ECO:0000313" key="3">
    <source>
        <dbReference type="Proteomes" id="UP000232722"/>
    </source>
</evidence>